<dbReference type="AlphaFoldDB" id="A0AAV5LJ35"/>
<comment type="caution">
    <text evidence="1">The sequence shown here is derived from an EMBL/GenBank/DDBJ whole genome shotgun (WGS) entry which is preliminary data.</text>
</comment>
<reference evidence="1 2" key="1">
    <citation type="journal article" date="2021" name="Commun. Biol.">
        <title>The genome of Shorea leprosula (Dipterocarpaceae) highlights the ecological relevance of drought in aseasonal tropical rainforests.</title>
        <authorList>
            <person name="Ng K.K.S."/>
            <person name="Kobayashi M.J."/>
            <person name="Fawcett J.A."/>
            <person name="Hatakeyama M."/>
            <person name="Paape T."/>
            <person name="Ng C.H."/>
            <person name="Ang C.C."/>
            <person name="Tnah L.H."/>
            <person name="Lee C.T."/>
            <person name="Nishiyama T."/>
            <person name="Sese J."/>
            <person name="O'Brien M.J."/>
            <person name="Copetti D."/>
            <person name="Mohd Noor M.I."/>
            <person name="Ong R.C."/>
            <person name="Putra M."/>
            <person name="Sireger I.Z."/>
            <person name="Indrioko S."/>
            <person name="Kosugi Y."/>
            <person name="Izuno A."/>
            <person name="Isagi Y."/>
            <person name="Lee S.L."/>
            <person name="Shimizu K.K."/>
        </authorList>
    </citation>
    <scope>NUCLEOTIDE SEQUENCE [LARGE SCALE GENOMIC DNA]</scope>
    <source>
        <strain evidence="1">214</strain>
    </source>
</reference>
<name>A0AAV5LJ35_9ROSI</name>
<keyword evidence="2" id="KW-1185">Reference proteome</keyword>
<sequence>MMYGQSHHQSQQGASLDTLCSSGQQKVLDAIKGFLHYCLSKTNLHLTASRLKSSIRG</sequence>
<dbReference type="EMBL" id="BPVZ01000121">
    <property type="protein sequence ID" value="GKV37300.1"/>
    <property type="molecule type" value="Genomic_DNA"/>
</dbReference>
<evidence type="ECO:0000313" key="2">
    <source>
        <dbReference type="Proteomes" id="UP001054252"/>
    </source>
</evidence>
<dbReference type="Proteomes" id="UP001054252">
    <property type="component" value="Unassembled WGS sequence"/>
</dbReference>
<accession>A0AAV5LJ35</accession>
<organism evidence="1 2">
    <name type="scientific">Rubroshorea leprosula</name>
    <dbReference type="NCBI Taxonomy" id="152421"/>
    <lineage>
        <taxon>Eukaryota</taxon>
        <taxon>Viridiplantae</taxon>
        <taxon>Streptophyta</taxon>
        <taxon>Embryophyta</taxon>
        <taxon>Tracheophyta</taxon>
        <taxon>Spermatophyta</taxon>
        <taxon>Magnoliopsida</taxon>
        <taxon>eudicotyledons</taxon>
        <taxon>Gunneridae</taxon>
        <taxon>Pentapetalae</taxon>
        <taxon>rosids</taxon>
        <taxon>malvids</taxon>
        <taxon>Malvales</taxon>
        <taxon>Dipterocarpaceae</taxon>
        <taxon>Rubroshorea</taxon>
    </lineage>
</organism>
<proteinExistence type="predicted"/>
<gene>
    <name evidence="1" type="ORF">SLEP1_g45343</name>
</gene>
<protein>
    <submittedName>
        <fullName evidence="1">Uncharacterized protein</fullName>
    </submittedName>
</protein>
<evidence type="ECO:0000313" key="1">
    <source>
        <dbReference type="EMBL" id="GKV37300.1"/>
    </source>
</evidence>